<evidence type="ECO:0000256" key="10">
    <source>
        <dbReference type="NCBIfam" id="TIGR00215"/>
    </source>
</evidence>
<evidence type="ECO:0000256" key="8">
    <source>
        <dbReference type="ARBA" id="ARBA00023098"/>
    </source>
</evidence>
<keyword evidence="8" id="KW-0443">Lipid metabolism</keyword>
<dbReference type="EMBL" id="JAAYEE010000060">
    <property type="protein sequence ID" value="NLW34521.1"/>
    <property type="molecule type" value="Genomic_DNA"/>
</dbReference>
<dbReference type="GO" id="GO:0008915">
    <property type="term" value="F:lipid-A-disaccharide synthase activity"/>
    <property type="evidence" value="ECO:0007669"/>
    <property type="project" value="UniProtKB-UniRule"/>
</dbReference>
<dbReference type="Pfam" id="PF02684">
    <property type="entry name" value="LpxB"/>
    <property type="match status" value="1"/>
</dbReference>
<reference evidence="11" key="2">
    <citation type="submission" date="2020-01" db="EMBL/GenBank/DDBJ databases">
        <authorList>
            <person name="Campanaro S."/>
        </authorList>
    </citation>
    <scope>NUCLEOTIDE SEQUENCE</scope>
    <source>
        <strain evidence="11">AS06rmzACSIP_7</strain>
    </source>
</reference>
<dbReference type="GO" id="GO:0016020">
    <property type="term" value="C:membrane"/>
    <property type="evidence" value="ECO:0007669"/>
    <property type="project" value="GOC"/>
</dbReference>
<evidence type="ECO:0000256" key="5">
    <source>
        <dbReference type="ARBA" id="ARBA00022556"/>
    </source>
</evidence>
<evidence type="ECO:0000256" key="7">
    <source>
        <dbReference type="ARBA" id="ARBA00022679"/>
    </source>
</evidence>
<evidence type="ECO:0000313" key="11">
    <source>
        <dbReference type="EMBL" id="NLW34521.1"/>
    </source>
</evidence>
<dbReference type="PANTHER" id="PTHR30372:SF4">
    <property type="entry name" value="LIPID-A-DISACCHARIDE SYNTHASE, MITOCHONDRIAL-RELATED"/>
    <property type="match status" value="1"/>
</dbReference>
<dbReference type="Proteomes" id="UP000777265">
    <property type="component" value="Unassembled WGS sequence"/>
</dbReference>
<dbReference type="PANTHER" id="PTHR30372">
    <property type="entry name" value="LIPID-A-DISACCHARIDE SYNTHASE"/>
    <property type="match status" value="1"/>
</dbReference>
<gene>
    <name evidence="11" type="primary">lpxB</name>
    <name evidence="11" type="ORF">GXY80_03420</name>
</gene>
<sequence length="391" mass="44070">MQKNSFNRQYNGKIVIVTGELSGEIHASHLVRALQGSLDARFSGMGSTMLQEAGVRIIVDYREISVTGLSEVVWKLKYIRRAYNTLRDHIRREHPSLLVLVDFPGFNLKIAGFAKALGVPVVYFIPPQIWAWRKSRIRKIRERVGKVICVLPFEKALYDKNGVDATYVGHPFMNTVRPFYSRTEFLDRLGINEKGPIITIMPGSRENEVRKHMPTLLAVIASLERRIDKLTVLLPLAENIDFRLIRDYISTRPSIKAFKGLSYDALSTSDLALIASGSATLEAAILGTPAIVIYEVSSLSYLLARMVVKVDHISLPNIIAAKEVFPEFIQHLNPEDIAEKAVFMLNNEKDRVKADIEAIKVKLGRFDSYSMAKDEITGYLEHLYGTLPKTP</sequence>
<evidence type="ECO:0000313" key="12">
    <source>
        <dbReference type="Proteomes" id="UP000777265"/>
    </source>
</evidence>
<keyword evidence="5" id="KW-0441">Lipid A biosynthesis</keyword>
<evidence type="ECO:0000256" key="3">
    <source>
        <dbReference type="ARBA" id="ARBA00020902"/>
    </source>
</evidence>
<comment type="caution">
    <text evidence="11">The sequence shown here is derived from an EMBL/GenBank/DDBJ whole genome shotgun (WGS) entry which is preliminary data.</text>
</comment>
<keyword evidence="4" id="KW-0444">Lipid biosynthesis</keyword>
<evidence type="ECO:0000256" key="9">
    <source>
        <dbReference type="ARBA" id="ARBA00048975"/>
    </source>
</evidence>
<evidence type="ECO:0000256" key="1">
    <source>
        <dbReference type="ARBA" id="ARBA00002056"/>
    </source>
</evidence>
<name>A0A971M2T8_9BACT</name>
<dbReference type="InterPro" id="IPR003835">
    <property type="entry name" value="Glyco_trans_19"/>
</dbReference>
<evidence type="ECO:0000256" key="6">
    <source>
        <dbReference type="ARBA" id="ARBA00022676"/>
    </source>
</evidence>
<protein>
    <recommendedName>
        <fullName evidence="3 10">Lipid-A-disaccharide synthase</fullName>
        <ecNumber evidence="2 10">2.4.1.182</ecNumber>
    </recommendedName>
</protein>
<dbReference type="NCBIfam" id="TIGR00215">
    <property type="entry name" value="lpxB"/>
    <property type="match status" value="1"/>
</dbReference>
<comment type="catalytic activity">
    <reaction evidence="9">
        <text>a lipid X + a UDP-2-N,3-O-bis[(3R)-3-hydroxyacyl]-alpha-D-glucosamine = a lipid A disaccharide + UDP + H(+)</text>
        <dbReference type="Rhea" id="RHEA:67828"/>
        <dbReference type="ChEBI" id="CHEBI:15378"/>
        <dbReference type="ChEBI" id="CHEBI:58223"/>
        <dbReference type="ChEBI" id="CHEBI:137748"/>
        <dbReference type="ChEBI" id="CHEBI:176338"/>
        <dbReference type="ChEBI" id="CHEBI:176343"/>
        <dbReference type="EC" id="2.4.1.182"/>
    </reaction>
</comment>
<accession>A0A971M2T8</accession>
<evidence type="ECO:0000256" key="4">
    <source>
        <dbReference type="ARBA" id="ARBA00022516"/>
    </source>
</evidence>
<comment type="function">
    <text evidence="1">Condensation of UDP-2,3-diacylglucosamine and 2,3-diacylglucosamine-1-phosphate to form lipid A disaccharide, a precursor of lipid A, a phosphorylated glycolipid that anchors the lipopolysaccharide to the outer membrane of the cell.</text>
</comment>
<dbReference type="EC" id="2.4.1.182" evidence="2 10"/>
<dbReference type="GO" id="GO:0005543">
    <property type="term" value="F:phospholipid binding"/>
    <property type="evidence" value="ECO:0007669"/>
    <property type="project" value="TreeGrafter"/>
</dbReference>
<organism evidence="11 12">
    <name type="scientific">Syntrophorhabdus aromaticivorans</name>
    <dbReference type="NCBI Taxonomy" id="328301"/>
    <lineage>
        <taxon>Bacteria</taxon>
        <taxon>Pseudomonadati</taxon>
        <taxon>Thermodesulfobacteriota</taxon>
        <taxon>Syntrophorhabdia</taxon>
        <taxon>Syntrophorhabdales</taxon>
        <taxon>Syntrophorhabdaceae</taxon>
        <taxon>Syntrophorhabdus</taxon>
    </lineage>
</organism>
<keyword evidence="6 11" id="KW-0328">Glycosyltransferase</keyword>
<evidence type="ECO:0000256" key="2">
    <source>
        <dbReference type="ARBA" id="ARBA00012687"/>
    </source>
</evidence>
<proteinExistence type="predicted"/>
<dbReference type="SUPFAM" id="SSF53756">
    <property type="entry name" value="UDP-Glycosyltransferase/glycogen phosphorylase"/>
    <property type="match status" value="1"/>
</dbReference>
<dbReference type="AlphaFoldDB" id="A0A971M2T8"/>
<reference evidence="11" key="1">
    <citation type="journal article" date="2020" name="Biotechnol. Biofuels">
        <title>New insights from the biogas microbiome by comprehensive genome-resolved metagenomics of nearly 1600 species originating from multiple anaerobic digesters.</title>
        <authorList>
            <person name="Campanaro S."/>
            <person name="Treu L."/>
            <person name="Rodriguez-R L.M."/>
            <person name="Kovalovszki A."/>
            <person name="Ziels R.M."/>
            <person name="Maus I."/>
            <person name="Zhu X."/>
            <person name="Kougias P.G."/>
            <person name="Basile A."/>
            <person name="Luo G."/>
            <person name="Schluter A."/>
            <person name="Konstantinidis K.T."/>
            <person name="Angelidaki I."/>
        </authorList>
    </citation>
    <scope>NUCLEOTIDE SEQUENCE</scope>
    <source>
        <strain evidence="11">AS06rmzACSIP_7</strain>
    </source>
</reference>
<keyword evidence="7 11" id="KW-0808">Transferase</keyword>
<dbReference type="GO" id="GO:0009245">
    <property type="term" value="P:lipid A biosynthetic process"/>
    <property type="evidence" value="ECO:0007669"/>
    <property type="project" value="UniProtKB-UniRule"/>
</dbReference>